<feature type="compositionally biased region" description="Basic and acidic residues" evidence="4">
    <location>
        <begin position="322"/>
        <end position="335"/>
    </location>
</feature>
<dbReference type="EMBL" id="JAGTXO010000010">
    <property type="protein sequence ID" value="KAG8465314.1"/>
    <property type="molecule type" value="Genomic_DNA"/>
</dbReference>
<dbReference type="Pfam" id="PF19252">
    <property type="entry name" value="HIND"/>
    <property type="match status" value="1"/>
</dbReference>
<dbReference type="GO" id="GO:0046540">
    <property type="term" value="C:U4/U6 x U5 tri-snRNP complex"/>
    <property type="evidence" value="ECO:0007669"/>
    <property type="project" value="InterPro"/>
</dbReference>
<dbReference type="InterPro" id="IPR012677">
    <property type="entry name" value="Nucleotide-bd_a/b_plait_sf"/>
</dbReference>
<dbReference type="AlphaFoldDB" id="A0A8J5XLF0"/>
<accession>A0A8J5XLF0</accession>
<gene>
    <name evidence="6" type="ORF">KFE25_002621</name>
</gene>
<evidence type="ECO:0000313" key="6">
    <source>
        <dbReference type="EMBL" id="KAG8465314.1"/>
    </source>
</evidence>
<evidence type="ECO:0000256" key="2">
    <source>
        <dbReference type="PROSITE-ProRule" id="PRU00176"/>
    </source>
</evidence>
<comment type="caution">
    <text evidence="6">The sequence shown here is derived from an EMBL/GenBank/DDBJ whole genome shotgun (WGS) entry which is preliminary data.</text>
</comment>
<dbReference type="InterPro" id="IPR000504">
    <property type="entry name" value="RRM_dom"/>
</dbReference>
<dbReference type="OMA" id="IFAHERG"/>
<dbReference type="Pfam" id="PF00076">
    <property type="entry name" value="RRM_1"/>
    <property type="match status" value="1"/>
</dbReference>
<dbReference type="InterPro" id="IPR045347">
    <property type="entry name" value="HIND"/>
</dbReference>
<evidence type="ECO:0000313" key="7">
    <source>
        <dbReference type="Proteomes" id="UP000751190"/>
    </source>
</evidence>
<name>A0A8J5XLF0_DIALT</name>
<dbReference type="GO" id="GO:0071013">
    <property type="term" value="C:catalytic step 2 spliceosome"/>
    <property type="evidence" value="ECO:0007669"/>
    <property type="project" value="TreeGrafter"/>
</dbReference>
<evidence type="ECO:0000259" key="5">
    <source>
        <dbReference type="PROSITE" id="PS50102"/>
    </source>
</evidence>
<dbReference type="Proteomes" id="UP000751190">
    <property type="component" value="Unassembled WGS sequence"/>
</dbReference>
<feature type="compositionally biased region" description="Basic residues" evidence="4">
    <location>
        <begin position="294"/>
        <end position="303"/>
    </location>
</feature>
<dbReference type="SMART" id="SM00360">
    <property type="entry name" value="RRM"/>
    <property type="match status" value="1"/>
</dbReference>
<proteinExistence type="predicted"/>
<keyword evidence="1 2" id="KW-0694">RNA-binding</keyword>
<sequence length="356" mass="38566">MNQVKYVEGLNKRELLSAARKGGAWELKGSWHEQYKDSAYVFAAGFPYEMTEGDLIVVFSQYGEVVDVNLARDKKTGKSRGFAFLAYEDQRSTVLAVDNFNGAKLLGRTLRVDHCEGYGEEQERASKLAADGAELSAEERDKEAERLAHNEAVRARRDAKAAIFAHERGVLSAEEAAVAQAVAKAAAEREERERAARERMRARIEETRRAHREAIDAELGEEQRREREYREKKARRAKEAIRAAKQLAAGGPPPAGAGKALMAPLDNGAPAPPAVAGARDDADARFSRLFGGGKRSKGAKKAKRDAGAGAGAQADGAAAEATRGDAERPAKRSGEDAITVDETNAMRAQLGLPPLR</sequence>
<protein>
    <recommendedName>
        <fullName evidence="5">RRM domain-containing protein</fullName>
    </recommendedName>
</protein>
<dbReference type="InterPro" id="IPR051847">
    <property type="entry name" value="RNA_proc/Spliceosome_comp"/>
</dbReference>
<dbReference type="InterPro" id="IPR035979">
    <property type="entry name" value="RBD_domain_sf"/>
</dbReference>
<evidence type="ECO:0000256" key="3">
    <source>
        <dbReference type="SAM" id="Coils"/>
    </source>
</evidence>
<keyword evidence="3" id="KW-0175">Coiled coil</keyword>
<dbReference type="Gene3D" id="3.30.70.330">
    <property type="match status" value="1"/>
</dbReference>
<feature type="compositionally biased region" description="Low complexity" evidence="4">
    <location>
        <begin position="311"/>
        <end position="321"/>
    </location>
</feature>
<dbReference type="CDD" id="cd12411">
    <property type="entry name" value="RRM_ist3_like"/>
    <property type="match status" value="1"/>
</dbReference>
<dbReference type="GO" id="GO:0003723">
    <property type="term" value="F:RNA binding"/>
    <property type="evidence" value="ECO:0007669"/>
    <property type="project" value="UniProtKB-UniRule"/>
</dbReference>
<dbReference type="PANTHER" id="PTHR45880">
    <property type="entry name" value="RNA-BINDING MOTIF PROTEIN, X-LINKED 2"/>
    <property type="match status" value="1"/>
</dbReference>
<keyword evidence="7" id="KW-1185">Reference proteome</keyword>
<reference evidence="6" key="1">
    <citation type="submission" date="2021-05" db="EMBL/GenBank/DDBJ databases">
        <title>The genome of the haptophyte Pavlova lutheri (Diacronema luteri, Pavlovales) - a model for lipid biosynthesis in eukaryotic algae.</title>
        <authorList>
            <person name="Hulatt C.J."/>
            <person name="Posewitz M.C."/>
        </authorList>
    </citation>
    <scope>NUCLEOTIDE SEQUENCE</scope>
    <source>
        <strain evidence="6">NIVA-4/92</strain>
    </source>
</reference>
<dbReference type="GO" id="GO:0005686">
    <property type="term" value="C:U2 snRNP"/>
    <property type="evidence" value="ECO:0007669"/>
    <property type="project" value="TreeGrafter"/>
</dbReference>
<feature type="coiled-coil region" evidence="3">
    <location>
        <begin position="178"/>
        <end position="232"/>
    </location>
</feature>
<dbReference type="PROSITE" id="PS50102">
    <property type="entry name" value="RRM"/>
    <property type="match status" value="1"/>
</dbReference>
<dbReference type="SUPFAM" id="SSF54928">
    <property type="entry name" value="RNA-binding domain, RBD"/>
    <property type="match status" value="1"/>
</dbReference>
<dbReference type="OrthoDB" id="2573941at2759"/>
<evidence type="ECO:0000256" key="1">
    <source>
        <dbReference type="ARBA" id="ARBA00022884"/>
    </source>
</evidence>
<organism evidence="6 7">
    <name type="scientific">Diacronema lutheri</name>
    <name type="common">Unicellular marine alga</name>
    <name type="synonym">Monochrysis lutheri</name>
    <dbReference type="NCBI Taxonomy" id="2081491"/>
    <lineage>
        <taxon>Eukaryota</taxon>
        <taxon>Haptista</taxon>
        <taxon>Haptophyta</taxon>
        <taxon>Pavlovophyceae</taxon>
        <taxon>Pavlovales</taxon>
        <taxon>Pavlovaceae</taxon>
        <taxon>Diacronema</taxon>
    </lineage>
</organism>
<feature type="domain" description="RRM" evidence="5">
    <location>
        <begin position="39"/>
        <end position="117"/>
    </location>
</feature>
<dbReference type="GO" id="GO:0000398">
    <property type="term" value="P:mRNA splicing, via spliceosome"/>
    <property type="evidence" value="ECO:0007669"/>
    <property type="project" value="InterPro"/>
</dbReference>
<feature type="region of interest" description="Disordered" evidence="4">
    <location>
        <begin position="247"/>
        <end position="356"/>
    </location>
</feature>
<evidence type="ECO:0000256" key="4">
    <source>
        <dbReference type="SAM" id="MobiDB-lite"/>
    </source>
</evidence>
<dbReference type="InterPro" id="IPR045844">
    <property type="entry name" value="RRM_Ist3-like"/>
</dbReference>
<dbReference type="GO" id="GO:0071011">
    <property type="term" value="C:precatalytic spliceosome"/>
    <property type="evidence" value="ECO:0007669"/>
    <property type="project" value="TreeGrafter"/>
</dbReference>
<feature type="compositionally biased region" description="Low complexity" evidence="4">
    <location>
        <begin position="247"/>
        <end position="277"/>
    </location>
</feature>
<dbReference type="PANTHER" id="PTHR45880:SF1">
    <property type="entry name" value="RNA-BINDING MOTIF PROTEIN, X-LINKED 2"/>
    <property type="match status" value="1"/>
</dbReference>